<evidence type="ECO:0000313" key="2">
    <source>
        <dbReference type="EMBL" id="MBI2875947.1"/>
    </source>
</evidence>
<evidence type="ECO:0000256" key="1">
    <source>
        <dbReference type="SAM" id="MobiDB-lite"/>
    </source>
</evidence>
<accession>A0A932CNK1</accession>
<dbReference type="EMBL" id="JACPRF010000110">
    <property type="protein sequence ID" value="MBI2875947.1"/>
    <property type="molecule type" value="Genomic_DNA"/>
</dbReference>
<name>A0A932CNK1_UNCTE</name>
<dbReference type="AlphaFoldDB" id="A0A932CNK1"/>
<comment type="caution">
    <text evidence="2">The sequence shown here is derived from an EMBL/GenBank/DDBJ whole genome shotgun (WGS) entry which is preliminary data.</text>
</comment>
<organism evidence="2 3">
    <name type="scientific">Tectimicrobiota bacterium</name>
    <dbReference type="NCBI Taxonomy" id="2528274"/>
    <lineage>
        <taxon>Bacteria</taxon>
        <taxon>Pseudomonadati</taxon>
        <taxon>Nitrospinota/Tectimicrobiota group</taxon>
        <taxon>Candidatus Tectimicrobiota</taxon>
    </lineage>
</organism>
<feature type="compositionally biased region" description="Basic and acidic residues" evidence="1">
    <location>
        <begin position="46"/>
        <end position="58"/>
    </location>
</feature>
<reference evidence="2" key="1">
    <citation type="submission" date="2020-07" db="EMBL/GenBank/DDBJ databases">
        <title>Huge and variable diversity of episymbiotic CPR bacteria and DPANN archaea in groundwater ecosystems.</title>
        <authorList>
            <person name="He C.Y."/>
            <person name="Keren R."/>
            <person name="Whittaker M."/>
            <person name="Farag I.F."/>
            <person name="Doudna J."/>
            <person name="Cate J.H.D."/>
            <person name="Banfield J.F."/>
        </authorList>
    </citation>
    <scope>NUCLEOTIDE SEQUENCE</scope>
    <source>
        <strain evidence="2">NC_groundwater_672_Ag_B-0.1um_62_36</strain>
    </source>
</reference>
<evidence type="ECO:0000313" key="3">
    <source>
        <dbReference type="Proteomes" id="UP000769766"/>
    </source>
</evidence>
<feature type="region of interest" description="Disordered" evidence="1">
    <location>
        <begin position="46"/>
        <end position="77"/>
    </location>
</feature>
<dbReference type="Proteomes" id="UP000769766">
    <property type="component" value="Unassembled WGS sequence"/>
</dbReference>
<sequence>METPKPFAGMSDILAVPEREASYRLILAGLSYILIPPKALRRKADYDPEYRSPEEKHSSGGSQHCRPSSFAMGWKSG</sequence>
<proteinExistence type="predicted"/>
<protein>
    <submittedName>
        <fullName evidence="2">Uncharacterized protein</fullName>
    </submittedName>
</protein>
<gene>
    <name evidence="2" type="ORF">HYY20_03615</name>
</gene>